<evidence type="ECO:0000313" key="2">
    <source>
        <dbReference type="Proteomes" id="UP000596742"/>
    </source>
</evidence>
<comment type="caution">
    <text evidence="1">The sequence shown here is derived from an EMBL/GenBank/DDBJ whole genome shotgun (WGS) entry which is preliminary data.</text>
</comment>
<evidence type="ECO:0000313" key="1">
    <source>
        <dbReference type="EMBL" id="VDI84105.1"/>
    </source>
</evidence>
<name>A0A8B6HSH5_MYTGA</name>
<protein>
    <submittedName>
        <fullName evidence="1">Uncharacterized protein</fullName>
    </submittedName>
</protein>
<reference evidence="1" key="1">
    <citation type="submission" date="2018-11" db="EMBL/GenBank/DDBJ databases">
        <authorList>
            <person name="Alioto T."/>
            <person name="Alioto T."/>
        </authorList>
    </citation>
    <scope>NUCLEOTIDE SEQUENCE</scope>
</reference>
<dbReference type="EMBL" id="UYJE01010539">
    <property type="protein sequence ID" value="VDI84105.1"/>
    <property type="molecule type" value="Genomic_DNA"/>
</dbReference>
<organism evidence="1 2">
    <name type="scientific">Mytilus galloprovincialis</name>
    <name type="common">Mediterranean mussel</name>
    <dbReference type="NCBI Taxonomy" id="29158"/>
    <lineage>
        <taxon>Eukaryota</taxon>
        <taxon>Metazoa</taxon>
        <taxon>Spiralia</taxon>
        <taxon>Lophotrochozoa</taxon>
        <taxon>Mollusca</taxon>
        <taxon>Bivalvia</taxon>
        <taxon>Autobranchia</taxon>
        <taxon>Pteriomorphia</taxon>
        <taxon>Mytilida</taxon>
        <taxon>Mytiloidea</taxon>
        <taxon>Mytilidae</taxon>
        <taxon>Mytilinae</taxon>
        <taxon>Mytilus</taxon>
    </lineage>
</organism>
<dbReference type="Proteomes" id="UP000596742">
    <property type="component" value="Unassembled WGS sequence"/>
</dbReference>
<keyword evidence="2" id="KW-1185">Reference proteome</keyword>
<gene>
    <name evidence="1" type="ORF">MGAL_10B083178</name>
</gene>
<accession>A0A8B6HSH5</accession>
<dbReference type="AlphaFoldDB" id="A0A8B6HSH5"/>
<sequence length="163" mass="17181">MHTGLLGIDGRGIGTSCSITIIGFGKGCVGINDIGGNFGTGCVVITDIGGCISLTGVGGVGMRGRVFGKSWGSVIGAGCSHISESVHGKRSFSRGGTLKEQTLPLIQQQFFLHESSFSQVHSNTSFWGLSSKEGKHLHTQHPRHLSHVSISLKIHSQKSFFST</sequence>
<proteinExistence type="predicted"/>